<keyword evidence="5" id="KW-0269">Exonuclease</keyword>
<evidence type="ECO:0000256" key="4">
    <source>
        <dbReference type="ARBA" id="ARBA00022801"/>
    </source>
</evidence>
<evidence type="ECO:0000256" key="6">
    <source>
        <dbReference type="ARBA" id="ARBA00023242"/>
    </source>
</evidence>
<feature type="domain" description="Exonuclease" evidence="9">
    <location>
        <begin position="967"/>
        <end position="1127"/>
    </location>
</feature>
<dbReference type="Proteomes" id="UP001642483">
    <property type="component" value="Unassembled WGS sequence"/>
</dbReference>
<keyword evidence="4" id="KW-0378">Hydrolase</keyword>
<evidence type="ECO:0000313" key="11">
    <source>
        <dbReference type="Proteomes" id="UP001642483"/>
    </source>
</evidence>
<dbReference type="InterPro" id="IPR034922">
    <property type="entry name" value="REX1-like_exo"/>
</dbReference>
<feature type="compositionally biased region" description="Basic and acidic residues" evidence="8">
    <location>
        <begin position="625"/>
        <end position="634"/>
    </location>
</feature>
<dbReference type="EMBL" id="CAWYQH010000024">
    <property type="protein sequence ID" value="CAK8675671.1"/>
    <property type="molecule type" value="Genomic_DNA"/>
</dbReference>
<protein>
    <recommendedName>
        <fullName evidence="9">Exonuclease domain-containing protein</fullName>
    </recommendedName>
</protein>
<feature type="region of interest" description="Disordered" evidence="8">
    <location>
        <begin position="124"/>
        <end position="145"/>
    </location>
</feature>
<feature type="compositionally biased region" description="Polar residues" evidence="8">
    <location>
        <begin position="247"/>
        <end position="261"/>
    </location>
</feature>
<organism evidence="10 11">
    <name type="scientific">Clavelina lepadiformis</name>
    <name type="common">Light-bulb sea squirt</name>
    <name type="synonym">Ascidia lepadiformis</name>
    <dbReference type="NCBI Taxonomy" id="159417"/>
    <lineage>
        <taxon>Eukaryota</taxon>
        <taxon>Metazoa</taxon>
        <taxon>Chordata</taxon>
        <taxon>Tunicata</taxon>
        <taxon>Ascidiacea</taxon>
        <taxon>Aplousobranchia</taxon>
        <taxon>Clavelinidae</taxon>
        <taxon>Clavelina</taxon>
    </lineage>
</organism>
<evidence type="ECO:0000256" key="1">
    <source>
        <dbReference type="ARBA" id="ARBA00004123"/>
    </source>
</evidence>
<dbReference type="Pfam" id="PF15870">
    <property type="entry name" value="EloA-BP1"/>
    <property type="match status" value="1"/>
</dbReference>
<evidence type="ECO:0000256" key="3">
    <source>
        <dbReference type="ARBA" id="ARBA00022722"/>
    </source>
</evidence>
<reference evidence="10 11" key="1">
    <citation type="submission" date="2024-02" db="EMBL/GenBank/DDBJ databases">
        <authorList>
            <person name="Daric V."/>
            <person name="Darras S."/>
        </authorList>
    </citation>
    <scope>NUCLEOTIDE SEQUENCE [LARGE SCALE GENOMIC DNA]</scope>
</reference>
<name>A0ABP0F7H0_CLALP</name>
<gene>
    <name evidence="10" type="ORF">CVLEPA_LOCUS5219</name>
</gene>
<keyword evidence="7" id="KW-0175">Coiled coil</keyword>
<dbReference type="Gene3D" id="3.30.420.10">
    <property type="entry name" value="Ribonuclease H-like superfamily/Ribonuclease H"/>
    <property type="match status" value="1"/>
</dbReference>
<dbReference type="InterPro" id="IPR036397">
    <property type="entry name" value="RNaseH_sf"/>
</dbReference>
<evidence type="ECO:0000259" key="9">
    <source>
        <dbReference type="SMART" id="SM00479"/>
    </source>
</evidence>
<evidence type="ECO:0000256" key="2">
    <source>
        <dbReference type="ARBA" id="ARBA00006357"/>
    </source>
</evidence>
<evidence type="ECO:0000313" key="10">
    <source>
        <dbReference type="EMBL" id="CAK8675671.1"/>
    </source>
</evidence>
<feature type="compositionally biased region" description="Basic and acidic residues" evidence="8">
    <location>
        <begin position="126"/>
        <end position="137"/>
    </location>
</feature>
<sequence>MLPNRGYFCGIECPSAGKNDTCKRPYCHFRHSGKPREAPSAVKSDYDQLKEIKKQINQLKNEIGESASTSSFTEFSPFVTTTSQIPSYSYSTSENSHGEYVPYIPYTGSTDLYKDFSVSELPSSSEVDHSELHEKSKTKSILHSAKGARLGTSSKAVKYSVSKSKPRNDLEYDPMCNYNIKNTRKSNKEMSSEESIIDLTADDERKDLSDGDDNVAQLVINDDDIDDTTTSRATVNNSPATIDLTESPESSLKAPSSTPDQNLKFPRKRENEHQIRKNVFEKLTNEIKESCQVGSVVKELIHASKTDANNLSACDNMKPSNVGLNQFEMRLNKNLTVANILFGSDSDSDDVMSPKPKETANKVSSLLKKSYDVNAKETPAQKHNTNKDVKINSKPSSKKTKQITNLKKSTAKILHEKKKILKRKSNLKENAKDSYKKIKPGFKSPTEADINRFIDKEEIDRLDKELNKIGTYEECFRIYQESFEADYKKTKDKPAVNKVSEEVESTSGNNNVSCAPPPKYRRVAHNAATHSATTLNRTPKQVKQHLTPAQAMMKRMQMVEIEREKKILDSLRGASSKLTSDSKRVAHLPTSKLSQGSLSLSRRHSLASKSPTVTGTATSLVRKKPFQDLRRKSLESSQTLSGTVAKGSNRVAHDPKFNPVESGIPERPRILPNRYSKVPTNIRQRYLTVFIDECLRIHGKDYVKAYNMATNEEKQCQDRSKSKAIYLSLAASTTKKLRAMKSRDTSAAKIADESKLKSASTTPDTSAKIVFKSNCVRIAHGTSQEKTKRLKELKKASSKTSTHKKILDGSTRSCKGGYSFTKRVDEKHFSGEEIYEEMCHYILTEKQLDENGFPRPGDISGCCKFMKELPKPNKDTTKKICARCGKEFILYKGGHFGRTDDECVHHWGRAYSTKVGSHWEKRYSCCQGPIGAEGCSVAETHVHADNKLDCTSYVKTMFKASDVVNPGIFALDCEMAYTVVGLELIRVTVVDFDGNLTYDTLVKPSGRILDYNTRWSGLAEEDLKGVTTTLRDVQAVFLSKFSADTILMGHSLESDLTALRLIHCSVVDTSVVFPHRLGPPYKRALRNLMSEHLGIIIQNSADEGHDSFEDAMACVKLMKWKMKEDSKVSH</sequence>
<dbReference type="InterPro" id="IPR031736">
    <property type="entry name" value="REXO1-like_dom"/>
</dbReference>
<dbReference type="SMART" id="SM00479">
    <property type="entry name" value="EXOIII"/>
    <property type="match status" value="1"/>
</dbReference>
<comment type="caution">
    <text evidence="10">The sequence shown here is derived from an EMBL/GenBank/DDBJ whole genome shotgun (WGS) entry which is preliminary data.</text>
</comment>
<dbReference type="PANTHER" id="PTHR12801">
    <property type="entry name" value="RNA EXONUCLEASE REXO1 / RECO3 FAMILY MEMBER-RELATED"/>
    <property type="match status" value="1"/>
</dbReference>
<dbReference type="SUPFAM" id="SSF53098">
    <property type="entry name" value="Ribonuclease H-like"/>
    <property type="match status" value="1"/>
</dbReference>
<dbReference type="CDD" id="cd06145">
    <property type="entry name" value="REX1_like"/>
    <property type="match status" value="1"/>
</dbReference>
<feature type="compositionally biased region" description="Polar residues" evidence="8">
    <location>
        <begin position="231"/>
        <end position="240"/>
    </location>
</feature>
<dbReference type="PANTHER" id="PTHR12801:SF115">
    <property type="entry name" value="FI18136P1-RELATED"/>
    <property type="match status" value="1"/>
</dbReference>
<comment type="similarity">
    <text evidence="2">Belongs to the REXO1/REXO3 family.</text>
</comment>
<feature type="region of interest" description="Disordered" evidence="8">
    <location>
        <begin position="227"/>
        <end position="270"/>
    </location>
</feature>
<keyword evidence="6" id="KW-0539">Nucleus</keyword>
<proteinExistence type="inferred from homology"/>
<dbReference type="InterPro" id="IPR012337">
    <property type="entry name" value="RNaseH-like_sf"/>
</dbReference>
<keyword evidence="11" id="KW-1185">Reference proteome</keyword>
<evidence type="ECO:0000256" key="8">
    <source>
        <dbReference type="SAM" id="MobiDB-lite"/>
    </source>
</evidence>
<feature type="region of interest" description="Disordered" evidence="8">
    <location>
        <begin position="374"/>
        <end position="400"/>
    </location>
</feature>
<comment type="subcellular location">
    <subcellularLocation>
        <location evidence="1">Nucleus</location>
    </subcellularLocation>
</comment>
<keyword evidence="3" id="KW-0540">Nuclease</keyword>
<dbReference type="InterPro" id="IPR047021">
    <property type="entry name" value="REXO1/3/4-like"/>
</dbReference>
<feature type="compositionally biased region" description="Low complexity" evidence="8">
    <location>
        <begin position="591"/>
        <end position="600"/>
    </location>
</feature>
<feature type="coiled-coil region" evidence="7">
    <location>
        <begin position="42"/>
        <end position="69"/>
    </location>
</feature>
<evidence type="ECO:0000256" key="7">
    <source>
        <dbReference type="SAM" id="Coils"/>
    </source>
</evidence>
<evidence type="ECO:0000256" key="5">
    <source>
        <dbReference type="ARBA" id="ARBA00022839"/>
    </source>
</evidence>
<dbReference type="InterPro" id="IPR013520">
    <property type="entry name" value="Ribonucl_H"/>
</dbReference>
<accession>A0ABP0F7H0</accession>
<feature type="region of interest" description="Disordered" evidence="8">
    <location>
        <begin position="572"/>
        <end position="665"/>
    </location>
</feature>